<evidence type="ECO:0000313" key="3">
    <source>
        <dbReference type="Proteomes" id="UP000054485"/>
    </source>
</evidence>
<dbReference type="Gene3D" id="3.90.660.10">
    <property type="match status" value="1"/>
</dbReference>
<dbReference type="Proteomes" id="UP000054485">
    <property type="component" value="Unassembled WGS sequence"/>
</dbReference>
<proteinExistence type="predicted"/>
<dbReference type="HOGENOM" id="CLU_2348107_0_0_1"/>
<reference evidence="3" key="2">
    <citation type="submission" date="2015-01" db="EMBL/GenBank/DDBJ databases">
        <title>Evolutionary Origins and Diversification of the Mycorrhizal Mutualists.</title>
        <authorList>
            <consortium name="DOE Joint Genome Institute"/>
            <consortium name="Mycorrhizal Genomics Consortium"/>
            <person name="Kohler A."/>
            <person name="Kuo A."/>
            <person name="Nagy L.G."/>
            <person name="Floudas D."/>
            <person name="Copeland A."/>
            <person name="Barry K.W."/>
            <person name="Cichocki N."/>
            <person name="Veneault-Fourrey C."/>
            <person name="LaButti K."/>
            <person name="Lindquist E.A."/>
            <person name="Lipzen A."/>
            <person name="Lundell T."/>
            <person name="Morin E."/>
            <person name="Murat C."/>
            <person name="Riley R."/>
            <person name="Ohm R."/>
            <person name="Sun H."/>
            <person name="Tunlid A."/>
            <person name="Henrissat B."/>
            <person name="Grigoriev I.V."/>
            <person name="Hibbett D.S."/>
            <person name="Martin F."/>
        </authorList>
    </citation>
    <scope>NUCLEOTIDE SEQUENCE [LARGE SCALE GENOMIC DNA]</scope>
    <source>
        <strain evidence="3">UH-Slu-Lm8-n1</strain>
    </source>
</reference>
<dbReference type="Gene3D" id="3.50.50.60">
    <property type="entry name" value="FAD/NAD(P)-binding domain"/>
    <property type="match status" value="1"/>
</dbReference>
<sequence>MTIYADMERGGPGRYPVWQSLDHAKFFPGSGLVFVTVTTVIEVLRAMYPNTTVPDPVAFYFKRWDADPLFRGSYSNWRPSFFPGYSENLRATVRRRL</sequence>
<dbReference type="GO" id="GO:0016491">
    <property type="term" value="F:oxidoreductase activity"/>
    <property type="evidence" value="ECO:0007669"/>
    <property type="project" value="InterPro"/>
</dbReference>
<accession>A0A0C9Z7P5</accession>
<dbReference type="OrthoDB" id="2671188at2759"/>
<dbReference type="InterPro" id="IPR002937">
    <property type="entry name" value="Amino_oxidase"/>
</dbReference>
<dbReference type="AlphaFoldDB" id="A0A0C9Z7P5"/>
<protein>
    <recommendedName>
        <fullName evidence="1">Amine oxidase domain-containing protein</fullName>
    </recommendedName>
</protein>
<feature type="non-terminal residue" evidence="2">
    <location>
        <position position="97"/>
    </location>
</feature>
<dbReference type="STRING" id="930992.A0A0C9Z7P5"/>
<feature type="non-terminal residue" evidence="2">
    <location>
        <position position="1"/>
    </location>
</feature>
<dbReference type="SUPFAM" id="SSF54373">
    <property type="entry name" value="FAD-linked reductases, C-terminal domain"/>
    <property type="match status" value="1"/>
</dbReference>
<dbReference type="EMBL" id="KN835921">
    <property type="protein sequence ID" value="KIK33540.1"/>
    <property type="molecule type" value="Genomic_DNA"/>
</dbReference>
<gene>
    <name evidence="2" type="ORF">CY34DRAFT_813531</name>
</gene>
<reference evidence="2 3" key="1">
    <citation type="submission" date="2014-04" db="EMBL/GenBank/DDBJ databases">
        <authorList>
            <consortium name="DOE Joint Genome Institute"/>
            <person name="Kuo A."/>
            <person name="Ruytinx J."/>
            <person name="Rineau F."/>
            <person name="Colpaert J."/>
            <person name="Kohler A."/>
            <person name="Nagy L.G."/>
            <person name="Floudas D."/>
            <person name="Copeland A."/>
            <person name="Barry K.W."/>
            <person name="Cichocki N."/>
            <person name="Veneault-Fourrey C."/>
            <person name="LaButti K."/>
            <person name="Lindquist E.A."/>
            <person name="Lipzen A."/>
            <person name="Lundell T."/>
            <person name="Morin E."/>
            <person name="Murat C."/>
            <person name="Sun H."/>
            <person name="Tunlid A."/>
            <person name="Henrissat B."/>
            <person name="Grigoriev I.V."/>
            <person name="Hibbett D.S."/>
            <person name="Martin F."/>
            <person name="Nordberg H.P."/>
            <person name="Cantor M.N."/>
            <person name="Hua S.X."/>
        </authorList>
    </citation>
    <scope>NUCLEOTIDE SEQUENCE [LARGE SCALE GENOMIC DNA]</scope>
    <source>
        <strain evidence="2 3">UH-Slu-Lm8-n1</strain>
    </source>
</reference>
<evidence type="ECO:0000259" key="1">
    <source>
        <dbReference type="Pfam" id="PF01593"/>
    </source>
</evidence>
<feature type="domain" description="Amine oxidase" evidence="1">
    <location>
        <begin position="39"/>
        <end position="79"/>
    </location>
</feature>
<evidence type="ECO:0000313" key="2">
    <source>
        <dbReference type="EMBL" id="KIK33540.1"/>
    </source>
</evidence>
<keyword evidence="3" id="KW-1185">Reference proteome</keyword>
<dbReference type="Pfam" id="PF01593">
    <property type="entry name" value="Amino_oxidase"/>
    <property type="match status" value="1"/>
</dbReference>
<dbReference type="InterPro" id="IPR036188">
    <property type="entry name" value="FAD/NAD-bd_sf"/>
</dbReference>
<dbReference type="InParanoid" id="A0A0C9Z7P5"/>
<name>A0A0C9Z7P5_9AGAM</name>
<organism evidence="2 3">
    <name type="scientific">Suillus luteus UH-Slu-Lm8-n1</name>
    <dbReference type="NCBI Taxonomy" id="930992"/>
    <lineage>
        <taxon>Eukaryota</taxon>
        <taxon>Fungi</taxon>
        <taxon>Dikarya</taxon>
        <taxon>Basidiomycota</taxon>
        <taxon>Agaricomycotina</taxon>
        <taxon>Agaricomycetes</taxon>
        <taxon>Agaricomycetidae</taxon>
        <taxon>Boletales</taxon>
        <taxon>Suillineae</taxon>
        <taxon>Suillaceae</taxon>
        <taxon>Suillus</taxon>
    </lineage>
</organism>